<dbReference type="FunFam" id="3.90.400.10:FF:000001">
    <property type="entry name" value="Maltase A3, isoform A"/>
    <property type="match status" value="1"/>
</dbReference>
<accession>A0A7I7KVM1</accession>
<feature type="domain" description="Glycosyl hydrolase family 13 catalytic" evidence="4">
    <location>
        <begin position="17"/>
        <end position="397"/>
    </location>
</feature>
<organism evidence="5 6">
    <name type="scientific">Mycobacterium cookii</name>
    <dbReference type="NCBI Taxonomy" id="1775"/>
    <lineage>
        <taxon>Bacteria</taxon>
        <taxon>Bacillati</taxon>
        <taxon>Actinomycetota</taxon>
        <taxon>Actinomycetes</taxon>
        <taxon>Mycobacteriales</taxon>
        <taxon>Mycobacteriaceae</taxon>
        <taxon>Mycobacterium</taxon>
    </lineage>
</organism>
<dbReference type="InterPro" id="IPR017853">
    <property type="entry name" value="GH"/>
</dbReference>
<sequence>MSTAQHEPWWARAVFYQVYPRSFADSDGDGIGDLDGVTSRLDYLDRLGVDALWLSPIMVSPMADHGYDVADPRDVDPLFGGLAAFERLIAAAHERGMKVTTDLVPNHTSSQHPWFQEALAAEPGSAARNRYIFRDGRGPGGSEPPNNWQSVFGGLSWTRIVEPDGTPGQWYLHLFDAEQPDLNWDNPEVFDDLEKTLRFWLERGVDGFRIDVAHGMAKPPGLPDTDVEMRPRMLSDGDPRFNHPDVHEIHRNIRTVMNDFPDAVTIGEVWVFDNASWAEYVRADELHLGFNFRMVRAEYDITDIRDAIENTLAAAALENATPTWTLENHDVVRGPTRYGGLVQARAMALVTLTLPGAVFVYNGQELGLANVELPDEALQDPTWERSGHTVRGRDGCRIPVPWSGDTPPFGFSTSTDTWLPMPPEWAALTVEKQSGDPDSTLTFFQRAIEIRHTRPEFTGNRIEWLDAPRGTLVFGRGDAGLLCMLNTNDRAAPLPDGELILASAPLIGGKLAPHAAAWLVSSVDPRR</sequence>
<evidence type="ECO:0000313" key="6">
    <source>
        <dbReference type="Proteomes" id="UP000465866"/>
    </source>
</evidence>
<dbReference type="Pfam" id="PF00128">
    <property type="entry name" value="Alpha-amylase"/>
    <property type="match status" value="1"/>
</dbReference>
<dbReference type="KEGG" id="mcoo:MCOO_15430"/>
<proteinExistence type="inferred from homology"/>
<dbReference type="InterPro" id="IPR045857">
    <property type="entry name" value="O16G_dom_2"/>
</dbReference>
<dbReference type="CDD" id="cd11332">
    <property type="entry name" value="AmyAc_OligoGlu_TS"/>
    <property type="match status" value="1"/>
</dbReference>
<dbReference type="InterPro" id="IPR006047">
    <property type="entry name" value="GH13_cat_dom"/>
</dbReference>
<dbReference type="GO" id="GO:0004556">
    <property type="term" value="F:alpha-amylase activity"/>
    <property type="evidence" value="ECO:0007669"/>
    <property type="project" value="TreeGrafter"/>
</dbReference>
<dbReference type="GO" id="GO:0016853">
    <property type="term" value="F:isomerase activity"/>
    <property type="evidence" value="ECO:0007669"/>
    <property type="project" value="UniProtKB-KW"/>
</dbReference>
<evidence type="ECO:0000256" key="3">
    <source>
        <dbReference type="ARBA" id="ARBA00023235"/>
    </source>
</evidence>
<keyword evidence="2" id="KW-0325">Glycoprotein</keyword>
<evidence type="ECO:0000256" key="1">
    <source>
        <dbReference type="ARBA" id="ARBA00008061"/>
    </source>
</evidence>
<keyword evidence="3" id="KW-0413">Isomerase</keyword>
<dbReference type="SMART" id="SM00642">
    <property type="entry name" value="Aamy"/>
    <property type="match status" value="1"/>
</dbReference>
<evidence type="ECO:0000259" key="4">
    <source>
        <dbReference type="SMART" id="SM00642"/>
    </source>
</evidence>
<dbReference type="Gene3D" id="3.90.400.10">
    <property type="entry name" value="Oligo-1,6-glucosidase, Domain 2"/>
    <property type="match status" value="1"/>
</dbReference>
<reference evidence="5 6" key="1">
    <citation type="journal article" date="2019" name="Emerg. Microbes Infect.">
        <title>Comprehensive subspecies identification of 175 nontuberculous mycobacteria species based on 7547 genomic profiles.</title>
        <authorList>
            <person name="Matsumoto Y."/>
            <person name="Kinjo T."/>
            <person name="Motooka D."/>
            <person name="Nabeya D."/>
            <person name="Jung N."/>
            <person name="Uechi K."/>
            <person name="Horii T."/>
            <person name="Iida T."/>
            <person name="Fujita J."/>
            <person name="Nakamura S."/>
        </authorList>
    </citation>
    <scope>NUCLEOTIDE SEQUENCE [LARGE SCALE GENOMIC DNA]</scope>
    <source>
        <strain evidence="5 6">JCM 12404</strain>
    </source>
</reference>
<gene>
    <name evidence="5" type="primary">aglA</name>
    <name evidence="5" type="ORF">MCOO_15430</name>
</gene>
<dbReference type="Proteomes" id="UP000465866">
    <property type="component" value="Chromosome"/>
</dbReference>
<dbReference type="PANTHER" id="PTHR10357:SF179">
    <property type="entry name" value="NEUTRAL AND BASIC AMINO ACID TRANSPORT PROTEIN RBAT"/>
    <property type="match status" value="1"/>
</dbReference>
<keyword evidence="6" id="KW-1185">Reference proteome</keyword>
<name>A0A7I7KVM1_9MYCO</name>
<dbReference type="RefSeq" id="WP_163775805.1">
    <property type="nucleotide sequence ID" value="NZ_AP022569.1"/>
</dbReference>
<protein>
    <submittedName>
        <fullName evidence="5">Alpha-glucosidase AglA</fullName>
    </submittedName>
</protein>
<evidence type="ECO:0000313" key="5">
    <source>
        <dbReference type="EMBL" id="BBX45528.1"/>
    </source>
</evidence>
<comment type="similarity">
    <text evidence="1">Belongs to the glycosyl hydrolase 13 family.</text>
</comment>
<dbReference type="PANTHER" id="PTHR10357">
    <property type="entry name" value="ALPHA-AMYLASE FAMILY MEMBER"/>
    <property type="match status" value="1"/>
</dbReference>
<dbReference type="Gene3D" id="3.20.20.80">
    <property type="entry name" value="Glycosidases"/>
    <property type="match status" value="1"/>
</dbReference>
<dbReference type="GO" id="GO:0009313">
    <property type="term" value="P:oligosaccharide catabolic process"/>
    <property type="evidence" value="ECO:0007669"/>
    <property type="project" value="TreeGrafter"/>
</dbReference>
<dbReference type="SUPFAM" id="SSF51445">
    <property type="entry name" value="(Trans)glycosidases"/>
    <property type="match status" value="1"/>
</dbReference>
<dbReference type="EMBL" id="AP022569">
    <property type="protein sequence ID" value="BBX45528.1"/>
    <property type="molecule type" value="Genomic_DNA"/>
</dbReference>
<dbReference type="AlphaFoldDB" id="A0A7I7KVM1"/>
<evidence type="ECO:0000256" key="2">
    <source>
        <dbReference type="ARBA" id="ARBA00023180"/>
    </source>
</evidence>